<reference evidence="13" key="1">
    <citation type="submission" date="2021-01" db="EMBL/GenBank/DDBJ databases">
        <title>Adiantum capillus-veneris genome.</title>
        <authorList>
            <person name="Fang Y."/>
            <person name="Liao Q."/>
        </authorList>
    </citation>
    <scope>NUCLEOTIDE SEQUENCE</scope>
    <source>
        <strain evidence="13">H3</strain>
        <tissue evidence="13">Leaf</tissue>
    </source>
</reference>
<evidence type="ECO:0008006" key="15">
    <source>
        <dbReference type="Google" id="ProtNLM"/>
    </source>
</evidence>
<evidence type="ECO:0000256" key="9">
    <source>
        <dbReference type="ARBA" id="ARBA00048109"/>
    </source>
</evidence>
<name>A0A9D4UJQ0_ADICA</name>
<dbReference type="EMBL" id="JABFUD020000015">
    <property type="protein sequence ID" value="KAI5069178.1"/>
    <property type="molecule type" value="Genomic_DNA"/>
</dbReference>
<feature type="domain" description="O-acyltransferase WSD1 C-terminal" evidence="12">
    <location>
        <begin position="382"/>
        <end position="526"/>
    </location>
</feature>
<evidence type="ECO:0000256" key="4">
    <source>
        <dbReference type="ARBA" id="ARBA00022679"/>
    </source>
</evidence>
<feature type="domain" description="O-acyltransferase WSD1-like N-terminal" evidence="11">
    <location>
        <begin position="113"/>
        <end position="301"/>
    </location>
</feature>
<dbReference type="GO" id="GO:0019432">
    <property type="term" value="P:triglyceride biosynthetic process"/>
    <property type="evidence" value="ECO:0007669"/>
    <property type="project" value="TreeGrafter"/>
</dbReference>
<comment type="caution">
    <text evidence="13">The sequence shown here is derived from an EMBL/GenBank/DDBJ whole genome shotgun (WGS) entry which is preliminary data.</text>
</comment>
<dbReference type="OrthoDB" id="619536at2759"/>
<organism evidence="13 14">
    <name type="scientific">Adiantum capillus-veneris</name>
    <name type="common">Maidenhair fern</name>
    <dbReference type="NCBI Taxonomy" id="13818"/>
    <lineage>
        <taxon>Eukaryota</taxon>
        <taxon>Viridiplantae</taxon>
        <taxon>Streptophyta</taxon>
        <taxon>Embryophyta</taxon>
        <taxon>Tracheophyta</taxon>
        <taxon>Polypodiopsida</taxon>
        <taxon>Polypodiidae</taxon>
        <taxon>Polypodiales</taxon>
        <taxon>Pteridineae</taxon>
        <taxon>Pteridaceae</taxon>
        <taxon>Vittarioideae</taxon>
        <taxon>Adiantum</taxon>
    </lineage>
</organism>
<dbReference type="InterPro" id="IPR023213">
    <property type="entry name" value="CAT-like_dom_sf"/>
</dbReference>
<dbReference type="PANTHER" id="PTHR31650">
    <property type="entry name" value="O-ACYLTRANSFERASE (WSD1-LIKE) FAMILY PROTEIN"/>
    <property type="match status" value="1"/>
</dbReference>
<dbReference type="Proteomes" id="UP000886520">
    <property type="component" value="Chromosome 15"/>
</dbReference>
<comment type="catalytic activity">
    <reaction evidence="8">
        <text>a long chain fatty alcohol + a fatty acyl-CoA = a long-chain alcohol wax ester + CoA</text>
        <dbReference type="Rhea" id="RHEA:38443"/>
        <dbReference type="ChEBI" id="CHEBI:17135"/>
        <dbReference type="ChEBI" id="CHEBI:57287"/>
        <dbReference type="ChEBI" id="CHEBI:77636"/>
        <dbReference type="ChEBI" id="CHEBI:235323"/>
        <dbReference type="EC" id="2.3.1.75"/>
    </reaction>
</comment>
<accession>A0A9D4UJQ0</accession>
<dbReference type="SUPFAM" id="SSF52777">
    <property type="entry name" value="CoA-dependent acyltransferases"/>
    <property type="match status" value="1"/>
</dbReference>
<evidence type="ECO:0000256" key="1">
    <source>
        <dbReference type="ARBA" id="ARBA00004240"/>
    </source>
</evidence>
<evidence type="ECO:0000256" key="5">
    <source>
        <dbReference type="ARBA" id="ARBA00022824"/>
    </source>
</evidence>
<evidence type="ECO:0000313" key="14">
    <source>
        <dbReference type="Proteomes" id="UP000886520"/>
    </source>
</evidence>
<comment type="pathway">
    <text evidence="3">Lipid metabolism.</text>
</comment>
<keyword evidence="14" id="KW-1185">Reference proteome</keyword>
<dbReference type="PANTHER" id="PTHR31650:SF1">
    <property type="entry name" value="WAX ESTER SYNTHASE_DIACYLGLYCEROL ACYLTRANSFERASE 4-RELATED"/>
    <property type="match status" value="1"/>
</dbReference>
<evidence type="ECO:0000256" key="3">
    <source>
        <dbReference type="ARBA" id="ARBA00005189"/>
    </source>
</evidence>
<dbReference type="GO" id="GO:0005886">
    <property type="term" value="C:plasma membrane"/>
    <property type="evidence" value="ECO:0007669"/>
    <property type="project" value="TreeGrafter"/>
</dbReference>
<proteinExistence type="inferred from homology"/>
<dbReference type="AlphaFoldDB" id="A0A9D4UJQ0"/>
<evidence type="ECO:0000259" key="12">
    <source>
        <dbReference type="Pfam" id="PF06974"/>
    </source>
</evidence>
<evidence type="ECO:0000313" key="13">
    <source>
        <dbReference type="EMBL" id="KAI5069178.1"/>
    </source>
</evidence>
<evidence type="ECO:0000259" key="11">
    <source>
        <dbReference type="Pfam" id="PF03007"/>
    </source>
</evidence>
<evidence type="ECO:0000256" key="8">
    <source>
        <dbReference type="ARBA" id="ARBA00047604"/>
    </source>
</evidence>
<sequence>MEVGGLKLRPIRTRPPAASSEASVDAGELNGGLAQQPLNPNQRADADGSDACTIPEPVTPAGRAFLDPSFNAHILVILGSKVPINVDALKSGLRETIIKHKRFSSIIRKSDKGELIWVPTSVNLDEHIITAGGDTSSATFVEDYVAQLAQAPPLNASRPLFEFHVLRAKLGDAVENTVLRVHHALGDGTSLMSLLLSCTRKAADPNLLPTLPTQVYRSETKSSTWKAFGLLVWRFLLILWYTFLDVCSFIATSLWLEDSQTPLKGSLGVEKLPRRLAYWTVSMDDIRIVKRAIHGTVNDVVFGMVAAGLSRYLQQKYNENLGSGDVATKKLLGSKRMVKNQQKFKERLAHLRVRACILVNTRPSPGLQELEKMMKGGSQARWGNEMGYVILPVPLAAVENPLEYVFKSKSILDKKKQSLGAPLSYKGATMLMNIIGSEMPTRLTLNCGAHTTLAFSNVSGPLEEVEFFGHRITHIIPTVVGQPQALCVHVQSYMGKATIVVTSAKDVIPDPERLCEHIVCALHEMKESLPYEEKLEK</sequence>
<dbReference type="GO" id="GO:0004144">
    <property type="term" value="F:diacylglycerol O-acyltransferase activity"/>
    <property type="evidence" value="ECO:0007669"/>
    <property type="project" value="UniProtKB-EC"/>
</dbReference>
<keyword evidence="4" id="KW-0808">Transferase</keyword>
<dbReference type="InterPro" id="IPR045034">
    <property type="entry name" value="O-acyltransferase_WSD1-like"/>
</dbReference>
<dbReference type="InterPro" id="IPR004255">
    <property type="entry name" value="O-acyltransferase_WSD1_N"/>
</dbReference>
<keyword evidence="5" id="KW-0256">Endoplasmic reticulum</keyword>
<dbReference type="Pfam" id="PF03007">
    <property type="entry name" value="WS_DGAT_cat"/>
    <property type="match status" value="1"/>
</dbReference>
<dbReference type="GO" id="GO:0047196">
    <property type="term" value="F:long-chain-alcohol O-fatty-acyltransferase activity"/>
    <property type="evidence" value="ECO:0007669"/>
    <property type="project" value="UniProtKB-EC"/>
</dbReference>
<comment type="pathway">
    <text evidence="2">Glycerolipid metabolism; triacylglycerol biosynthesis.</text>
</comment>
<dbReference type="GO" id="GO:0005783">
    <property type="term" value="C:endoplasmic reticulum"/>
    <property type="evidence" value="ECO:0007669"/>
    <property type="project" value="UniProtKB-SubCell"/>
</dbReference>
<comment type="similarity">
    <text evidence="7">In the N-terminal section; belongs to the long-chain O-acyltransferase family.</text>
</comment>
<evidence type="ECO:0000256" key="6">
    <source>
        <dbReference type="ARBA" id="ARBA00023315"/>
    </source>
</evidence>
<evidence type="ECO:0000256" key="10">
    <source>
        <dbReference type="SAM" id="MobiDB-lite"/>
    </source>
</evidence>
<protein>
    <recommendedName>
        <fullName evidence="15">Diacylglycerol O-acyltransferase</fullName>
    </recommendedName>
</protein>
<comment type="subcellular location">
    <subcellularLocation>
        <location evidence="1">Endoplasmic reticulum</location>
    </subcellularLocation>
</comment>
<dbReference type="InterPro" id="IPR009721">
    <property type="entry name" value="O-acyltransferase_WSD1_C"/>
</dbReference>
<gene>
    <name evidence="13" type="ORF">GOP47_0015479</name>
</gene>
<comment type="catalytic activity">
    <reaction evidence="9">
        <text>an acyl-CoA + a 1,2-diacyl-sn-glycerol = a triacyl-sn-glycerol + CoA</text>
        <dbReference type="Rhea" id="RHEA:10868"/>
        <dbReference type="ChEBI" id="CHEBI:17815"/>
        <dbReference type="ChEBI" id="CHEBI:57287"/>
        <dbReference type="ChEBI" id="CHEBI:58342"/>
        <dbReference type="ChEBI" id="CHEBI:64615"/>
        <dbReference type="EC" id="2.3.1.20"/>
    </reaction>
</comment>
<evidence type="ECO:0000256" key="7">
    <source>
        <dbReference type="ARBA" id="ARBA00024360"/>
    </source>
</evidence>
<feature type="region of interest" description="Disordered" evidence="10">
    <location>
        <begin position="1"/>
        <end position="49"/>
    </location>
</feature>
<dbReference type="Pfam" id="PF06974">
    <property type="entry name" value="WS_DGAT_C"/>
    <property type="match status" value="1"/>
</dbReference>
<dbReference type="Gene3D" id="3.30.559.10">
    <property type="entry name" value="Chloramphenicol acetyltransferase-like domain"/>
    <property type="match status" value="1"/>
</dbReference>
<keyword evidence="6" id="KW-0012">Acyltransferase</keyword>
<evidence type="ECO:0000256" key="2">
    <source>
        <dbReference type="ARBA" id="ARBA00004771"/>
    </source>
</evidence>